<dbReference type="Pfam" id="PF00015">
    <property type="entry name" value="MCPsignal"/>
    <property type="match status" value="1"/>
</dbReference>
<proteinExistence type="inferred from homology"/>
<keyword evidence="3" id="KW-0807">Transducer</keyword>
<dbReference type="InterPro" id="IPR047347">
    <property type="entry name" value="YvaQ-like_sensor"/>
</dbReference>
<dbReference type="CDD" id="cd19411">
    <property type="entry name" value="MCP2201-like_sensor"/>
    <property type="match status" value="1"/>
</dbReference>
<dbReference type="GO" id="GO:0006935">
    <property type="term" value="P:chemotaxis"/>
    <property type="evidence" value="ECO:0007669"/>
    <property type="project" value="InterPro"/>
</dbReference>
<keyword evidence="4" id="KW-0175">Coiled coil</keyword>
<reference evidence="8 9" key="1">
    <citation type="submission" date="2017-08" db="EMBL/GenBank/DDBJ databases">
        <title>Infants hospitalized years apart are colonized by the same room-sourced microbial strains.</title>
        <authorList>
            <person name="Brooks B."/>
            <person name="Olm M.R."/>
            <person name="Firek B.A."/>
            <person name="Baker R."/>
            <person name="Thomas B.C."/>
            <person name="Morowitz M.J."/>
            <person name="Banfield J.F."/>
        </authorList>
    </citation>
    <scope>NUCLEOTIDE SEQUENCE [LARGE SCALE GENOMIC DNA]</scope>
    <source>
        <strain evidence="8">S2_012_000_R2_81</strain>
    </source>
</reference>
<evidence type="ECO:0000256" key="5">
    <source>
        <dbReference type="SAM" id="Phobius"/>
    </source>
</evidence>
<evidence type="ECO:0000256" key="3">
    <source>
        <dbReference type="PROSITE-ProRule" id="PRU00284"/>
    </source>
</evidence>
<evidence type="ECO:0000259" key="7">
    <source>
        <dbReference type="PROSITE" id="PS50885"/>
    </source>
</evidence>
<dbReference type="PANTHER" id="PTHR43531:SF5">
    <property type="entry name" value="METHYL-ACCEPTING CHEMOTAXIS PROTEIN III"/>
    <property type="match status" value="1"/>
</dbReference>
<dbReference type="Proteomes" id="UP000249633">
    <property type="component" value="Unassembled WGS sequence"/>
</dbReference>
<gene>
    <name evidence="8" type="ORF">DI603_19290</name>
</gene>
<dbReference type="CDD" id="cd06225">
    <property type="entry name" value="HAMP"/>
    <property type="match status" value="1"/>
</dbReference>
<evidence type="ECO:0000313" key="9">
    <source>
        <dbReference type="Proteomes" id="UP000249633"/>
    </source>
</evidence>
<dbReference type="InterPro" id="IPR051310">
    <property type="entry name" value="MCP_chemotaxis"/>
</dbReference>
<comment type="subcellular location">
    <subcellularLocation>
        <location evidence="1">Membrane</location>
    </subcellularLocation>
</comment>
<feature type="transmembrane region" description="Helical" evidence="5">
    <location>
        <begin position="54"/>
        <end position="73"/>
    </location>
</feature>
<comment type="caution">
    <text evidence="8">The sequence shown here is derived from an EMBL/GenBank/DDBJ whole genome shotgun (WGS) entry which is preliminary data.</text>
</comment>
<dbReference type="InterPro" id="IPR004089">
    <property type="entry name" value="MCPsignal_dom"/>
</dbReference>
<dbReference type="PRINTS" id="PR00260">
    <property type="entry name" value="CHEMTRNSDUCR"/>
</dbReference>
<dbReference type="InterPro" id="IPR004090">
    <property type="entry name" value="Chemotax_Me-accpt_rcpt"/>
</dbReference>
<dbReference type="Gene3D" id="1.10.287.950">
    <property type="entry name" value="Methyl-accepting chemotaxis protein"/>
    <property type="match status" value="1"/>
</dbReference>
<comment type="similarity">
    <text evidence="2">Belongs to the methyl-accepting chemotaxis (MCP) protein family.</text>
</comment>
<accession>A0A2W5DDP1</accession>
<dbReference type="GO" id="GO:0005886">
    <property type="term" value="C:plasma membrane"/>
    <property type="evidence" value="ECO:0007669"/>
    <property type="project" value="TreeGrafter"/>
</dbReference>
<dbReference type="SMART" id="SM00283">
    <property type="entry name" value="MA"/>
    <property type="match status" value="1"/>
</dbReference>
<dbReference type="GO" id="GO:0004888">
    <property type="term" value="F:transmembrane signaling receptor activity"/>
    <property type="evidence" value="ECO:0007669"/>
    <property type="project" value="InterPro"/>
</dbReference>
<evidence type="ECO:0008006" key="10">
    <source>
        <dbReference type="Google" id="ProtNLM"/>
    </source>
</evidence>
<evidence type="ECO:0000256" key="4">
    <source>
        <dbReference type="SAM" id="Coils"/>
    </source>
</evidence>
<feature type="domain" description="HAMP" evidence="7">
    <location>
        <begin position="212"/>
        <end position="265"/>
    </location>
</feature>
<dbReference type="PROSITE" id="PS50111">
    <property type="entry name" value="CHEMOTAXIS_TRANSDUC_2"/>
    <property type="match status" value="1"/>
</dbReference>
<dbReference type="GO" id="GO:0007165">
    <property type="term" value="P:signal transduction"/>
    <property type="evidence" value="ECO:0007669"/>
    <property type="project" value="UniProtKB-KW"/>
</dbReference>
<evidence type="ECO:0000259" key="6">
    <source>
        <dbReference type="PROSITE" id="PS50111"/>
    </source>
</evidence>
<name>A0A2W5DDP1_9BURK</name>
<dbReference type="SUPFAM" id="SSF58104">
    <property type="entry name" value="Methyl-accepting chemotaxis protein (MCP) signaling domain"/>
    <property type="match status" value="1"/>
</dbReference>
<organism evidence="8 9">
    <name type="scientific">Roseateles depolymerans</name>
    <dbReference type="NCBI Taxonomy" id="76731"/>
    <lineage>
        <taxon>Bacteria</taxon>
        <taxon>Pseudomonadati</taxon>
        <taxon>Pseudomonadota</taxon>
        <taxon>Betaproteobacteria</taxon>
        <taxon>Burkholderiales</taxon>
        <taxon>Sphaerotilaceae</taxon>
        <taxon>Roseateles</taxon>
    </lineage>
</organism>
<dbReference type="EMBL" id="QFOD01000022">
    <property type="protein sequence ID" value="PZP28523.1"/>
    <property type="molecule type" value="Genomic_DNA"/>
</dbReference>
<keyword evidence="5" id="KW-0472">Membrane</keyword>
<dbReference type="InterPro" id="IPR024478">
    <property type="entry name" value="HlyB_4HB_MCP"/>
</dbReference>
<feature type="coiled-coil region" evidence="4">
    <location>
        <begin position="160"/>
        <end position="187"/>
    </location>
</feature>
<dbReference type="SMART" id="SM00304">
    <property type="entry name" value="HAMP"/>
    <property type="match status" value="1"/>
</dbReference>
<dbReference type="InterPro" id="IPR003660">
    <property type="entry name" value="HAMP_dom"/>
</dbReference>
<dbReference type="CDD" id="cd11386">
    <property type="entry name" value="MCP_signal"/>
    <property type="match status" value="1"/>
</dbReference>
<dbReference type="Pfam" id="PF12729">
    <property type="entry name" value="4HB_MCP_1"/>
    <property type="match status" value="1"/>
</dbReference>
<dbReference type="FunFam" id="1.10.287.950:FF:000001">
    <property type="entry name" value="Methyl-accepting chemotaxis sensory transducer"/>
    <property type="match status" value="1"/>
</dbReference>
<keyword evidence="5" id="KW-0812">Transmembrane</keyword>
<dbReference type="PANTHER" id="PTHR43531">
    <property type="entry name" value="PROTEIN ICFG"/>
    <property type="match status" value="1"/>
</dbReference>
<keyword evidence="5" id="KW-1133">Transmembrane helix</keyword>
<evidence type="ECO:0000256" key="1">
    <source>
        <dbReference type="ARBA" id="ARBA00004370"/>
    </source>
</evidence>
<dbReference type="PROSITE" id="PS50885">
    <property type="entry name" value="HAMP"/>
    <property type="match status" value="1"/>
</dbReference>
<protein>
    <recommendedName>
        <fullName evidence="10">Methyl-accepting chemotaxis protein</fullName>
    </recommendedName>
</protein>
<evidence type="ECO:0000313" key="8">
    <source>
        <dbReference type="EMBL" id="PZP28523.1"/>
    </source>
</evidence>
<evidence type="ECO:0000256" key="2">
    <source>
        <dbReference type="ARBA" id="ARBA00029447"/>
    </source>
</evidence>
<dbReference type="Pfam" id="PF00672">
    <property type="entry name" value="HAMP"/>
    <property type="match status" value="1"/>
</dbReference>
<feature type="domain" description="Methyl-accepting transducer" evidence="6">
    <location>
        <begin position="270"/>
        <end position="499"/>
    </location>
</feature>
<sequence>MFLGRLSIGMRLAVVLAAILFICLVSSALAVLQFESSRDAVKRMLNQQVDTERLASDWYATVYASGLLAAAIARSSDDSLAGYYASTRDAIRVKIDGIQAAVQQRLTDAEGRARYERILGLRKTYLTALMSVYQLKQAGQAQQAQALYDGELSRASEVYLREVKAIMDDARRQMDESGRQVQTQQSRAAVLLSVCAGLALVLGALLAWWLTRSITRPLAQARRVAADIAAMDLSGQPGAYYAADETGQLLHSLDQMRAALRQALQDIQQAAQGVSTASDELTLGNRDLSGRTEQAASGLQQTASSMEEIAAAVQQTASSAQDANEIARRASSAAQDGGNVVGQVVASMQKISSSSVRISDITTLIDALAFQTNILALNAAVEAARAGEQGRGFAVVAGEVRSLAQRSAEAAREIRGLIDASVGEVNTGAQLAARAGESIEAIVSSSHRVSSLVSEITTAALEQSRGITEVNQVVSHLDQTTQQNAALVEQASAATESLRAQAGRLGEVVQRFKLQG</sequence>
<feature type="transmembrane region" description="Helical" evidence="5">
    <location>
        <begin position="189"/>
        <end position="210"/>
    </location>
</feature>
<dbReference type="AlphaFoldDB" id="A0A2W5DDP1"/>